<dbReference type="EMBL" id="JADFTS010000004">
    <property type="protein sequence ID" value="KAF9611011.1"/>
    <property type="molecule type" value="Genomic_DNA"/>
</dbReference>
<gene>
    <name evidence="2" type="ORF">IFM89_026317</name>
</gene>
<name>A0A835I4C0_9MAGN</name>
<dbReference type="InterPro" id="IPR004330">
    <property type="entry name" value="FAR1_DNA_bnd_dom"/>
</dbReference>
<organism evidence="2 3">
    <name type="scientific">Coptis chinensis</name>
    <dbReference type="NCBI Taxonomy" id="261450"/>
    <lineage>
        <taxon>Eukaryota</taxon>
        <taxon>Viridiplantae</taxon>
        <taxon>Streptophyta</taxon>
        <taxon>Embryophyta</taxon>
        <taxon>Tracheophyta</taxon>
        <taxon>Spermatophyta</taxon>
        <taxon>Magnoliopsida</taxon>
        <taxon>Ranunculales</taxon>
        <taxon>Ranunculaceae</taxon>
        <taxon>Coptidoideae</taxon>
        <taxon>Coptis</taxon>
    </lineage>
</organism>
<dbReference type="PANTHER" id="PTHR46328">
    <property type="entry name" value="FAR-RED IMPAIRED RESPONSIVE (FAR1) FAMILY PROTEIN-RELATED"/>
    <property type="match status" value="1"/>
</dbReference>
<evidence type="ECO:0000313" key="2">
    <source>
        <dbReference type="EMBL" id="KAF9611011.1"/>
    </source>
</evidence>
<dbReference type="PANTHER" id="PTHR46328:SF27">
    <property type="entry name" value="OS12G0287500 PROTEIN"/>
    <property type="match status" value="1"/>
</dbReference>
<dbReference type="Proteomes" id="UP000631114">
    <property type="component" value="Unassembled WGS sequence"/>
</dbReference>
<dbReference type="InterPro" id="IPR007493">
    <property type="entry name" value="DUF538"/>
</dbReference>
<reference evidence="2 3" key="1">
    <citation type="submission" date="2020-10" db="EMBL/GenBank/DDBJ databases">
        <title>The Coptis chinensis genome and diversification of protoberbering-type alkaloids.</title>
        <authorList>
            <person name="Wang B."/>
            <person name="Shu S."/>
            <person name="Song C."/>
            <person name="Liu Y."/>
        </authorList>
    </citation>
    <scope>NUCLEOTIDE SEQUENCE [LARGE SCALE GENOMIC DNA]</scope>
    <source>
        <strain evidence="2">HL-2020</strain>
        <tissue evidence="2">Leaf</tissue>
    </source>
</reference>
<evidence type="ECO:0000313" key="3">
    <source>
        <dbReference type="Proteomes" id="UP000631114"/>
    </source>
</evidence>
<dbReference type="Pfam" id="PF03101">
    <property type="entry name" value="FAR1"/>
    <property type="match status" value="1"/>
</dbReference>
<dbReference type="AlphaFoldDB" id="A0A835I4C0"/>
<evidence type="ECO:0000259" key="1">
    <source>
        <dbReference type="Pfam" id="PF03101"/>
    </source>
</evidence>
<comment type="caution">
    <text evidence="2">The sequence shown here is derived from an EMBL/GenBank/DDBJ whole genome shotgun (WGS) entry which is preliminary data.</text>
</comment>
<dbReference type="InterPro" id="IPR036758">
    <property type="entry name" value="At5g01610-like"/>
</dbReference>
<keyword evidence="3" id="KW-1185">Reference proteome</keyword>
<dbReference type="Gene3D" id="2.30.240.10">
    <property type="entry name" value="At5g01610-like"/>
    <property type="match status" value="1"/>
</dbReference>
<feature type="domain" description="FAR1" evidence="1">
    <location>
        <begin position="326"/>
        <end position="415"/>
    </location>
</feature>
<sequence length="423" mass="49069">MVVITEEMRAKAELCFEDEEGKERSKFLLKEVGLPTGLLPLRDILECGYMEDTGFVWLKQKNKIEHKFEKIGRQAIYGIEITAYVDKYKIRKLTGVKIKEMLIWVSLNEISIDNPVDGRIAFKGLAGLYRTYPFSAFDNHEVKIQLKYKLPPKIINNVEVAEEVKEAMVAKEVKDPIVAKEVKEPMAVIKKVEEPHSGQGSDKLRNREIEGLKVEGGSRFSSFLVTGQKFILHSYTLSTFTVTISDPNMNYISKDDEEWLRNTCYDSFRSEEEDESNVSMVDSENDEVTDTRDAFVSRPEADRLYEEDKTTFYSLQFKTLEEAYKLYNDYAKVVGFSVRKDTLRVHKNSDRVKRRFLCPVAGERDPKRLIPRKHKKAPKAITRFKCEARFEVGYDFQEKLWIVKDFVGDHTHLLVPYPNSMFS</sequence>
<protein>
    <recommendedName>
        <fullName evidence="1">FAR1 domain-containing protein</fullName>
    </recommendedName>
</protein>
<dbReference type="Pfam" id="PF04398">
    <property type="entry name" value="DUF538"/>
    <property type="match status" value="1"/>
</dbReference>
<accession>A0A835I4C0</accession>
<dbReference type="SUPFAM" id="SSF141562">
    <property type="entry name" value="At5g01610-like"/>
    <property type="match status" value="1"/>
</dbReference>
<proteinExistence type="predicted"/>